<feature type="binding site" evidence="7">
    <location>
        <position position="11"/>
    </location>
    <ligand>
        <name>3-phosphoshikimate</name>
        <dbReference type="ChEBI" id="CHEBI:145989"/>
    </ligand>
</feature>
<dbReference type="PANTHER" id="PTHR21090:SF5">
    <property type="entry name" value="PENTAFUNCTIONAL AROM POLYPEPTIDE"/>
    <property type="match status" value="1"/>
</dbReference>
<feature type="binding site" evidence="7">
    <location>
        <position position="170"/>
    </location>
    <ligand>
        <name>3-phosphoshikimate</name>
        <dbReference type="ChEBI" id="CHEBI:145989"/>
    </ligand>
</feature>
<feature type="binding site" evidence="7">
    <location>
        <position position="91"/>
    </location>
    <ligand>
        <name>phosphoenolpyruvate</name>
        <dbReference type="ChEBI" id="CHEBI:58702"/>
    </ligand>
</feature>
<dbReference type="GO" id="GO:0008652">
    <property type="term" value="P:amino acid biosynthetic process"/>
    <property type="evidence" value="ECO:0007669"/>
    <property type="project" value="UniProtKB-KW"/>
</dbReference>
<feature type="binding site" evidence="7">
    <location>
        <position position="450"/>
    </location>
    <ligand>
        <name>phosphoenolpyruvate</name>
        <dbReference type="ChEBI" id="CHEBI:58702"/>
    </ligand>
</feature>
<comment type="caution">
    <text evidence="9">The sequence shown here is derived from an EMBL/GenBank/DDBJ whole genome shotgun (WGS) entry which is preliminary data.</text>
</comment>
<keyword evidence="4 7" id="KW-0808">Transferase</keyword>
<comment type="subcellular location">
    <subcellularLocation>
        <location evidence="7">Cytoplasm</location>
    </subcellularLocation>
</comment>
<keyword evidence="7" id="KW-0963">Cytoplasm</keyword>
<comment type="function">
    <text evidence="7">Catalyzes the transfer of the enolpyruvyl moiety of phosphoenolpyruvate (PEP) to the 5-hydroxyl of shikimate-3-phosphate (S3P) to produce enolpyruvyl shikimate-3-phosphate and inorganic phosphate.</text>
</comment>
<dbReference type="GO" id="GO:0003866">
    <property type="term" value="F:3-phosphoshikimate 1-carboxyvinyltransferase activity"/>
    <property type="evidence" value="ECO:0007669"/>
    <property type="project" value="UniProtKB-UniRule"/>
</dbReference>
<accession>A0A9D2KP94</accession>
<comment type="similarity">
    <text evidence="2 7">Belongs to the EPSP synthase family.</text>
</comment>
<feature type="binding site" evidence="7">
    <location>
        <position position="421"/>
    </location>
    <ligand>
        <name>phosphoenolpyruvate</name>
        <dbReference type="ChEBI" id="CHEBI:58702"/>
    </ligand>
</feature>
<evidence type="ECO:0000256" key="5">
    <source>
        <dbReference type="ARBA" id="ARBA00023141"/>
    </source>
</evidence>
<name>A0A9D2KP94_9BACT</name>
<comment type="catalytic activity">
    <reaction evidence="6">
        <text>3-phosphoshikimate + phosphoenolpyruvate = 5-O-(1-carboxyvinyl)-3-phosphoshikimate + phosphate</text>
        <dbReference type="Rhea" id="RHEA:21256"/>
        <dbReference type="ChEBI" id="CHEBI:43474"/>
        <dbReference type="ChEBI" id="CHEBI:57701"/>
        <dbReference type="ChEBI" id="CHEBI:58702"/>
        <dbReference type="ChEBI" id="CHEBI:145989"/>
        <dbReference type="EC" id="2.5.1.19"/>
    </reaction>
    <physiologicalReaction direction="left-to-right" evidence="6">
        <dbReference type="Rhea" id="RHEA:21257"/>
    </physiologicalReaction>
</comment>
<dbReference type="InterPro" id="IPR036968">
    <property type="entry name" value="Enolpyruvate_Tfrase_sf"/>
</dbReference>
<dbReference type="InterPro" id="IPR013792">
    <property type="entry name" value="RNA3'P_cycl/enolpyr_Trfase_a/b"/>
</dbReference>
<feature type="binding site" evidence="7">
    <location>
        <position position="199"/>
    </location>
    <ligand>
        <name>3-phosphoshikimate</name>
        <dbReference type="ChEBI" id="CHEBI:145989"/>
    </ligand>
</feature>
<feature type="active site" description="Proton acceptor" evidence="7">
    <location>
        <position position="338"/>
    </location>
</feature>
<organism evidence="9 10">
    <name type="scientific">Candidatus Desulfovibrio intestinavium</name>
    <dbReference type="NCBI Taxonomy" id="2838534"/>
    <lineage>
        <taxon>Bacteria</taxon>
        <taxon>Pseudomonadati</taxon>
        <taxon>Thermodesulfobacteriota</taxon>
        <taxon>Desulfovibrionia</taxon>
        <taxon>Desulfovibrionales</taxon>
        <taxon>Desulfovibrionaceae</taxon>
        <taxon>Desulfovibrio</taxon>
    </lineage>
</organism>
<dbReference type="PANTHER" id="PTHR21090">
    <property type="entry name" value="AROM/DEHYDROQUINATE SYNTHASE"/>
    <property type="match status" value="1"/>
</dbReference>
<keyword evidence="3 7" id="KW-0028">Amino-acid biosynthesis</keyword>
<evidence type="ECO:0000313" key="10">
    <source>
        <dbReference type="Proteomes" id="UP000823821"/>
    </source>
</evidence>
<gene>
    <name evidence="7" type="primary">aroA</name>
    <name evidence="9" type="ORF">H9784_02970</name>
</gene>
<feature type="binding site" evidence="7">
    <location>
        <position position="365"/>
    </location>
    <ligand>
        <name>3-phosphoshikimate</name>
        <dbReference type="ChEBI" id="CHEBI:145989"/>
    </ligand>
</feature>
<feature type="domain" description="Enolpyruvate transferase" evidence="8">
    <location>
        <begin position="4"/>
        <end position="219"/>
    </location>
</feature>
<comment type="subunit">
    <text evidence="7">Monomer.</text>
</comment>
<dbReference type="EMBL" id="DWZD01000019">
    <property type="protein sequence ID" value="HJA78522.1"/>
    <property type="molecule type" value="Genomic_DNA"/>
</dbReference>
<feature type="binding site" evidence="7">
    <location>
        <position position="15"/>
    </location>
    <ligand>
        <name>3-phosphoshikimate</name>
        <dbReference type="ChEBI" id="CHEBI:145989"/>
    </ligand>
</feature>
<feature type="binding site" evidence="7">
    <location>
        <position position="172"/>
    </location>
    <ligand>
        <name>3-phosphoshikimate</name>
        <dbReference type="ChEBI" id="CHEBI:145989"/>
    </ligand>
</feature>
<feature type="domain" description="Enolpyruvate transferase" evidence="8">
    <location>
        <begin position="249"/>
        <end position="459"/>
    </location>
</feature>
<dbReference type="Gene3D" id="3.65.10.10">
    <property type="entry name" value="Enolpyruvate transferase domain"/>
    <property type="match status" value="2"/>
</dbReference>
<feature type="binding site" evidence="7">
    <location>
        <position position="10"/>
    </location>
    <ligand>
        <name>3-phosphoshikimate</name>
        <dbReference type="ChEBI" id="CHEBI:145989"/>
    </ligand>
</feature>
<dbReference type="HAMAP" id="MF_00210">
    <property type="entry name" value="EPSP_synth"/>
    <property type="match status" value="1"/>
</dbReference>
<feature type="binding site" evidence="7">
    <location>
        <position position="10"/>
    </location>
    <ligand>
        <name>phosphoenolpyruvate</name>
        <dbReference type="ChEBI" id="CHEBI:58702"/>
    </ligand>
</feature>
<feature type="binding site" evidence="7">
    <location>
        <position position="369"/>
    </location>
    <ligand>
        <name>phosphoenolpyruvate</name>
        <dbReference type="ChEBI" id="CHEBI:58702"/>
    </ligand>
</feature>
<evidence type="ECO:0000256" key="4">
    <source>
        <dbReference type="ARBA" id="ARBA00022679"/>
    </source>
</evidence>
<dbReference type="CDD" id="cd01556">
    <property type="entry name" value="EPSP_synthase"/>
    <property type="match status" value="1"/>
</dbReference>
<dbReference type="PIRSF" id="PIRSF000505">
    <property type="entry name" value="EPSPS"/>
    <property type="match status" value="1"/>
</dbReference>
<evidence type="ECO:0000256" key="7">
    <source>
        <dbReference type="HAMAP-Rule" id="MF_00210"/>
    </source>
</evidence>
<reference evidence="9" key="2">
    <citation type="submission" date="2021-04" db="EMBL/GenBank/DDBJ databases">
        <authorList>
            <person name="Gilroy R."/>
        </authorList>
    </citation>
    <scope>NUCLEOTIDE SEQUENCE</scope>
    <source>
        <strain evidence="9">5032</strain>
    </source>
</reference>
<comment type="caution">
    <text evidence="7">Lacks conserved residue(s) required for the propagation of feature annotation.</text>
</comment>
<evidence type="ECO:0000256" key="3">
    <source>
        <dbReference type="ARBA" id="ARBA00022605"/>
    </source>
</evidence>
<comment type="pathway">
    <text evidence="1 7">Metabolic intermediate biosynthesis; chorismate biosynthesis; chorismate from D-erythrose 4-phosphate and phosphoenolpyruvate: step 6/7.</text>
</comment>
<evidence type="ECO:0000313" key="9">
    <source>
        <dbReference type="EMBL" id="HJA78522.1"/>
    </source>
</evidence>
<feature type="binding site" evidence="7">
    <location>
        <position position="119"/>
    </location>
    <ligand>
        <name>phosphoenolpyruvate</name>
        <dbReference type="ChEBI" id="CHEBI:58702"/>
    </ligand>
</feature>
<reference evidence="9" key="1">
    <citation type="journal article" date="2021" name="PeerJ">
        <title>Extensive microbial diversity within the chicken gut microbiome revealed by metagenomics and culture.</title>
        <authorList>
            <person name="Gilroy R."/>
            <person name="Ravi A."/>
            <person name="Getino M."/>
            <person name="Pursley I."/>
            <person name="Horton D.L."/>
            <person name="Alikhan N.F."/>
            <person name="Baker D."/>
            <person name="Gharbi K."/>
            <person name="Hall N."/>
            <person name="Watson M."/>
            <person name="Adriaenssens E.M."/>
            <person name="Foster-Nyarko E."/>
            <person name="Jarju S."/>
            <person name="Secka A."/>
            <person name="Antonio M."/>
            <person name="Oren A."/>
            <person name="Chaudhuri R.R."/>
            <person name="La Ragione R."/>
            <person name="Hildebrand F."/>
            <person name="Pallen M.J."/>
        </authorList>
    </citation>
    <scope>NUCLEOTIDE SEQUENCE</scope>
    <source>
        <strain evidence="9">5032</strain>
    </source>
</reference>
<sequence length="463" mass="50016">MRNVSTPASKSLSHRYCIAAALANGDSTLEHVLESRDLQQTRAILVSAGARFEVLGKDSQASAQWLVRGMRRPQGGDNAAHALSCDVHESGTTCRLLTAVLAAGQGWFRIHGAGRMHERPVGELTAALGQLGADIRHEARPDCPPLLLHADGLHPERVPGGNVELGMDASSQYFSGLLLAAPLCPAPLTLTLGGKKAVSWPYVGLTLQCLEDFGIAFSVERRPQPDAAWQPLADRAWRDIRQAVPGCVRVTVQPGSYRPGHHVIEGDWSGASYLLAAGAVGRHPVRVEGLRVDSLQGDRAMLDILRRMGARVDADETGVTVFPSALHGVQLDMGDCPDLVPTVAVLAGFAQGSTRIGNVAHLRLKESDRLHAPAEELRKTGVMVDELSDGLLIHGLAGRSFGLKAPVLPDEVSLCTHNDHRMAMSLSLLSLRDSAINMRERLDNPAVVDKSFPDFWQRWEQVR</sequence>
<evidence type="ECO:0000259" key="8">
    <source>
        <dbReference type="Pfam" id="PF00275"/>
    </source>
</evidence>
<feature type="binding site" evidence="7">
    <location>
        <position position="171"/>
    </location>
    <ligand>
        <name>3-phosphoshikimate</name>
        <dbReference type="ChEBI" id="CHEBI:145989"/>
    </ligand>
</feature>
<evidence type="ECO:0000256" key="6">
    <source>
        <dbReference type="ARBA" id="ARBA00044633"/>
    </source>
</evidence>
<dbReference type="InterPro" id="IPR001986">
    <property type="entry name" value="Enolpyruvate_Tfrase_dom"/>
</dbReference>
<dbReference type="AlphaFoldDB" id="A0A9D2KP94"/>
<dbReference type="GO" id="GO:0005737">
    <property type="term" value="C:cytoplasm"/>
    <property type="evidence" value="ECO:0007669"/>
    <property type="project" value="UniProtKB-SubCell"/>
</dbReference>
<feature type="binding site" evidence="7">
    <location>
        <position position="172"/>
    </location>
    <ligand>
        <name>phosphoenolpyruvate</name>
        <dbReference type="ChEBI" id="CHEBI:58702"/>
    </ligand>
</feature>
<dbReference type="Proteomes" id="UP000823821">
    <property type="component" value="Unassembled WGS sequence"/>
</dbReference>
<evidence type="ECO:0000256" key="2">
    <source>
        <dbReference type="ARBA" id="ARBA00009948"/>
    </source>
</evidence>
<protein>
    <recommendedName>
        <fullName evidence="7">3-phosphoshikimate 1-carboxyvinyltransferase</fullName>
        <ecNumber evidence="7">2.5.1.19</ecNumber>
    </recommendedName>
    <alternativeName>
        <fullName evidence="7">5-enolpyruvylshikimate-3-phosphate synthase</fullName>
        <shortName evidence="7">EPSP synthase</shortName>
        <shortName evidence="7">EPSPS</shortName>
    </alternativeName>
</protein>
<dbReference type="InterPro" id="IPR006264">
    <property type="entry name" value="EPSP_synthase"/>
</dbReference>
<dbReference type="Pfam" id="PF00275">
    <property type="entry name" value="EPSP_synthase"/>
    <property type="match status" value="2"/>
</dbReference>
<keyword evidence="5 7" id="KW-0057">Aromatic amino acid biosynthesis</keyword>
<dbReference type="GO" id="GO:0009423">
    <property type="term" value="P:chorismate biosynthetic process"/>
    <property type="evidence" value="ECO:0007669"/>
    <property type="project" value="UniProtKB-UniRule"/>
</dbReference>
<dbReference type="EC" id="2.5.1.19" evidence="7"/>
<feature type="binding site" evidence="7">
    <location>
        <position position="338"/>
    </location>
    <ligand>
        <name>3-phosphoshikimate</name>
        <dbReference type="ChEBI" id="CHEBI:145989"/>
    </ligand>
</feature>
<dbReference type="SUPFAM" id="SSF55205">
    <property type="entry name" value="EPT/RTPC-like"/>
    <property type="match status" value="1"/>
</dbReference>
<dbReference type="GO" id="GO:0009073">
    <property type="term" value="P:aromatic amino acid family biosynthetic process"/>
    <property type="evidence" value="ECO:0007669"/>
    <property type="project" value="UniProtKB-KW"/>
</dbReference>
<evidence type="ECO:0000256" key="1">
    <source>
        <dbReference type="ARBA" id="ARBA00004811"/>
    </source>
</evidence>
<proteinExistence type="inferred from homology"/>